<dbReference type="InterPro" id="IPR029055">
    <property type="entry name" value="Ntn_hydrolases_N"/>
</dbReference>
<dbReference type="PANTHER" id="PTHR39328">
    <property type="entry name" value="BLL2871 PROTEIN"/>
    <property type="match status" value="1"/>
</dbReference>
<proteinExistence type="predicted"/>
<dbReference type="Proteomes" id="UP001501161">
    <property type="component" value="Unassembled WGS sequence"/>
</dbReference>
<accession>A0ABP5IAR7</accession>
<comment type="caution">
    <text evidence="1">The sequence shown here is derived from an EMBL/GenBank/DDBJ whole genome shotgun (WGS) entry which is preliminary data.</text>
</comment>
<dbReference type="Gene3D" id="3.60.20.10">
    <property type="entry name" value="Glutamine Phosphoribosylpyrophosphate, subunit 1, domain 1"/>
    <property type="match status" value="1"/>
</dbReference>
<dbReference type="Pfam" id="PF06267">
    <property type="entry name" value="DUF1028"/>
    <property type="match status" value="1"/>
</dbReference>
<keyword evidence="2" id="KW-1185">Reference proteome</keyword>
<dbReference type="PANTHER" id="PTHR39328:SF1">
    <property type="entry name" value="BLL2871 PROTEIN"/>
    <property type="match status" value="1"/>
</dbReference>
<gene>
    <name evidence="1" type="ORF">GCM10009726_01930</name>
</gene>
<reference evidence="2" key="1">
    <citation type="journal article" date="2019" name="Int. J. Syst. Evol. Microbiol.">
        <title>The Global Catalogue of Microorganisms (GCM) 10K type strain sequencing project: providing services to taxonomists for standard genome sequencing and annotation.</title>
        <authorList>
            <consortium name="The Broad Institute Genomics Platform"/>
            <consortium name="The Broad Institute Genome Sequencing Center for Infectious Disease"/>
            <person name="Wu L."/>
            <person name="Ma J."/>
        </authorList>
    </citation>
    <scope>NUCLEOTIDE SEQUENCE [LARGE SCALE GENOMIC DNA]</scope>
    <source>
        <strain evidence="2">JCM 13813</strain>
    </source>
</reference>
<dbReference type="SUPFAM" id="SSF56235">
    <property type="entry name" value="N-terminal nucleophile aminohydrolases (Ntn hydrolases)"/>
    <property type="match status" value="1"/>
</dbReference>
<evidence type="ECO:0000313" key="1">
    <source>
        <dbReference type="EMBL" id="GAA2094924.1"/>
    </source>
</evidence>
<dbReference type="EMBL" id="BAAAMQ010000005">
    <property type="protein sequence ID" value="GAA2094924.1"/>
    <property type="molecule type" value="Genomic_DNA"/>
</dbReference>
<dbReference type="InterPro" id="IPR010430">
    <property type="entry name" value="DUF1028"/>
</dbReference>
<organism evidence="1 2">
    <name type="scientific">Nocardioides furvisabuli</name>
    <dbReference type="NCBI Taxonomy" id="375542"/>
    <lineage>
        <taxon>Bacteria</taxon>
        <taxon>Bacillati</taxon>
        <taxon>Actinomycetota</taxon>
        <taxon>Actinomycetes</taxon>
        <taxon>Propionibacteriales</taxon>
        <taxon>Nocardioidaceae</taxon>
        <taxon>Nocardioides</taxon>
    </lineage>
</organism>
<protein>
    <submittedName>
        <fullName evidence="1">DUF1028 domain-containing protein</fullName>
    </submittedName>
</protein>
<name>A0ABP5IAR7_9ACTN</name>
<evidence type="ECO:0000313" key="2">
    <source>
        <dbReference type="Proteomes" id="UP001501161"/>
    </source>
</evidence>
<sequence>MLAHAGEAETGQHGSILAHRSRYGRAGSGYVSAMTFSIVARSDDGESWGVAVASKFLAVGSAVPAAAAGVGAIATQADANIAYKYLALAHLDEGATAQVALDRLLEEDGNREHRQVGVVDSDGNAATWTGSECFAWAGGTTGRSGERGGYAIQGNILTGPEVVEAVERAWLASADHPLERRLLEALDAGDDAGGDSRGRQSAALLVVRDGAGYGGHDDVAVDLRVDDHTDPVTELARLVDLNELYLTASTPEEQVPVDDALMIELEALAKADGKDSFHMWVGSQNHEMRVGPGARPEWIDRRILAIIRGEEDAV</sequence>